<feature type="region of interest" description="Disordered" evidence="1">
    <location>
        <begin position="22"/>
        <end position="51"/>
    </location>
</feature>
<dbReference type="EMBL" id="JAAVVJ010000003">
    <property type="protein sequence ID" value="KAF7226526.1"/>
    <property type="molecule type" value="Genomic_DNA"/>
</dbReference>
<keyword evidence="2" id="KW-0472">Membrane</keyword>
<keyword evidence="2" id="KW-0812">Transmembrane</keyword>
<protein>
    <submittedName>
        <fullName evidence="3">Transcript variant X2</fullName>
    </submittedName>
</protein>
<proteinExistence type="predicted"/>
<evidence type="ECO:0000256" key="1">
    <source>
        <dbReference type="SAM" id="MobiDB-lite"/>
    </source>
</evidence>
<organism evidence="3 4">
    <name type="scientific">Nothobranchius furzeri</name>
    <name type="common">Turquoise killifish</name>
    <dbReference type="NCBI Taxonomy" id="105023"/>
    <lineage>
        <taxon>Eukaryota</taxon>
        <taxon>Metazoa</taxon>
        <taxon>Chordata</taxon>
        <taxon>Craniata</taxon>
        <taxon>Vertebrata</taxon>
        <taxon>Euteleostomi</taxon>
        <taxon>Actinopterygii</taxon>
        <taxon>Neopterygii</taxon>
        <taxon>Teleostei</taxon>
        <taxon>Neoteleostei</taxon>
        <taxon>Acanthomorphata</taxon>
        <taxon>Ovalentaria</taxon>
        <taxon>Atherinomorphae</taxon>
        <taxon>Cyprinodontiformes</taxon>
        <taxon>Nothobranchiidae</taxon>
        <taxon>Nothobranchius</taxon>
    </lineage>
</organism>
<comment type="caution">
    <text evidence="3">The sequence shown here is derived from an EMBL/GenBank/DDBJ whole genome shotgun (WGS) entry which is preliminary data.</text>
</comment>
<dbReference type="Proteomes" id="UP000822369">
    <property type="component" value="Chromosome 3"/>
</dbReference>
<evidence type="ECO:0000256" key="2">
    <source>
        <dbReference type="SAM" id="Phobius"/>
    </source>
</evidence>
<evidence type="ECO:0000313" key="3">
    <source>
        <dbReference type="EMBL" id="KAF7226526.1"/>
    </source>
</evidence>
<name>A0A9D3BYR1_NOTFU</name>
<dbReference type="AlphaFoldDB" id="A0A9D3BYR1"/>
<reference evidence="3" key="1">
    <citation type="submission" date="2020-03" db="EMBL/GenBank/DDBJ databases">
        <title>Intra-Species Differences in Population Size shape Life History and Genome Evolution.</title>
        <authorList>
            <person name="Willemsen D."/>
            <person name="Cui R."/>
            <person name="Valenzano D.R."/>
        </authorList>
    </citation>
    <scope>NUCLEOTIDE SEQUENCE</scope>
    <source>
        <strain evidence="3">GRZ</strain>
        <tissue evidence="3">Whole</tissue>
    </source>
</reference>
<sequence>MMDVNTRSVEIYENHNKFDQEKKSSGIYENPTEREKVRDRSSVGINTNPNGHQKAKLHPEHLLKCLGIICVLLIGGVIWAVVSETKCEARLGDKEHVSCVRVAGFCSRESVTCFIKKQVPGSPGIKAGSTVRADQLIWLLLITCRNRNLSLITLCTTTIQFVDTGWDYSKSTAYGFGLMDRRIIWGTGCNNRMVLQVHLLC</sequence>
<gene>
    <name evidence="3" type="ORF">G4P62_005403</name>
</gene>
<keyword evidence="2" id="KW-1133">Transmembrane helix</keyword>
<feature type="compositionally biased region" description="Basic and acidic residues" evidence="1">
    <location>
        <begin position="31"/>
        <end position="41"/>
    </location>
</feature>
<accession>A0A9D3BYR1</accession>
<evidence type="ECO:0000313" key="4">
    <source>
        <dbReference type="Proteomes" id="UP000822369"/>
    </source>
</evidence>
<feature type="transmembrane region" description="Helical" evidence="2">
    <location>
        <begin position="62"/>
        <end position="82"/>
    </location>
</feature>